<dbReference type="PANTHER" id="PTHR42794:SF1">
    <property type="entry name" value="HEMIN IMPORT ATP-BINDING PROTEIN HMUV"/>
    <property type="match status" value="1"/>
</dbReference>
<keyword evidence="3" id="KW-0547">Nucleotide-binding</keyword>
<evidence type="ECO:0000256" key="3">
    <source>
        <dbReference type="ARBA" id="ARBA00022741"/>
    </source>
</evidence>
<sequence>MIEAENIVYSIGGERILANIYATFQPGKITAILGPNGAGKSTLLKCLTGALTPDNGSVFLDGKNLWDYSLDALSRMRAVLSQSAPVNFPFTAHEIVTMGRNPYSFDKTDAWNSEIADDALALVDAWHLRDRSFPTLSGGEQQRVQFARVIAQIWERDEAYLFLDEPTSALDLKHQHHLLDLVQRLCREKRLTVVIVMHDLNLAYHCTDNCYFIKEGWIRGGGASRELINKDVISEIFDLAPEYAAMRFGGELSE</sequence>
<evidence type="ECO:0000313" key="9">
    <source>
        <dbReference type="Proteomes" id="UP000445696"/>
    </source>
</evidence>
<dbReference type="Gene3D" id="3.40.50.300">
    <property type="entry name" value="P-loop containing nucleotide triphosphate hydrolases"/>
    <property type="match status" value="1"/>
</dbReference>
<dbReference type="PROSITE" id="PS50893">
    <property type="entry name" value="ABC_TRANSPORTER_2"/>
    <property type="match status" value="1"/>
</dbReference>
<dbReference type="SMART" id="SM00382">
    <property type="entry name" value="AAA"/>
    <property type="match status" value="1"/>
</dbReference>
<dbReference type="AlphaFoldDB" id="A0A845MHR4"/>
<accession>A0A845MHR4</accession>
<dbReference type="NCBIfam" id="NF010068">
    <property type="entry name" value="PRK13548.1"/>
    <property type="match status" value="1"/>
</dbReference>
<keyword evidence="9" id="KW-1185">Reference proteome</keyword>
<dbReference type="PANTHER" id="PTHR42794">
    <property type="entry name" value="HEMIN IMPORT ATP-BINDING PROTEIN HMUV"/>
    <property type="match status" value="1"/>
</dbReference>
<evidence type="ECO:0000256" key="4">
    <source>
        <dbReference type="ARBA" id="ARBA00022840"/>
    </source>
</evidence>
<evidence type="ECO:0000256" key="2">
    <source>
        <dbReference type="ARBA" id="ARBA00022448"/>
    </source>
</evidence>
<dbReference type="Pfam" id="PF00005">
    <property type="entry name" value="ABC_tran"/>
    <property type="match status" value="1"/>
</dbReference>
<keyword evidence="5" id="KW-1278">Translocase</keyword>
<feature type="domain" description="ABC transporter" evidence="7">
    <location>
        <begin position="2"/>
        <end position="240"/>
    </location>
</feature>
<dbReference type="PROSITE" id="PS00211">
    <property type="entry name" value="ABC_TRANSPORTER_1"/>
    <property type="match status" value="1"/>
</dbReference>
<dbReference type="InterPro" id="IPR003593">
    <property type="entry name" value="AAA+_ATPase"/>
</dbReference>
<dbReference type="RefSeq" id="WP_161339313.1">
    <property type="nucleotide sequence ID" value="NZ_JBHSDG010000004.1"/>
</dbReference>
<keyword evidence="2" id="KW-0813">Transport</keyword>
<evidence type="ECO:0000256" key="1">
    <source>
        <dbReference type="ARBA" id="ARBA00005417"/>
    </source>
</evidence>
<proteinExistence type="inferred from homology"/>
<gene>
    <name evidence="8" type="ORF">GQF03_10985</name>
</gene>
<dbReference type="EMBL" id="WTVA01000004">
    <property type="protein sequence ID" value="MZR22856.1"/>
    <property type="molecule type" value="Genomic_DNA"/>
</dbReference>
<dbReference type="Proteomes" id="UP000445696">
    <property type="component" value="Unassembled WGS sequence"/>
</dbReference>
<dbReference type="InterPro" id="IPR027417">
    <property type="entry name" value="P-loop_NTPase"/>
</dbReference>
<dbReference type="InterPro" id="IPR003439">
    <property type="entry name" value="ABC_transporter-like_ATP-bd"/>
</dbReference>
<evidence type="ECO:0000259" key="7">
    <source>
        <dbReference type="PROSITE" id="PS50893"/>
    </source>
</evidence>
<dbReference type="SUPFAM" id="SSF52540">
    <property type="entry name" value="P-loop containing nucleoside triphosphate hydrolases"/>
    <property type="match status" value="1"/>
</dbReference>
<comment type="similarity">
    <text evidence="1">Belongs to the ABC transporter superfamily.</text>
</comment>
<comment type="function">
    <text evidence="6">Part of the ABC transporter complex HmuTUV involved in hemin import. Responsible for energy coupling to the transport system.</text>
</comment>
<dbReference type="FunFam" id="3.40.50.300:FF:000134">
    <property type="entry name" value="Iron-enterobactin ABC transporter ATP-binding protein"/>
    <property type="match status" value="1"/>
</dbReference>
<dbReference type="InterPro" id="IPR017871">
    <property type="entry name" value="ABC_transporter-like_CS"/>
</dbReference>
<dbReference type="CDD" id="cd03214">
    <property type="entry name" value="ABC_Iron-Siderophores_B12_Hemin"/>
    <property type="match status" value="1"/>
</dbReference>
<dbReference type="GO" id="GO:0016887">
    <property type="term" value="F:ATP hydrolysis activity"/>
    <property type="evidence" value="ECO:0007669"/>
    <property type="project" value="InterPro"/>
</dbReference>
<protein>
    <submittedName>
        <fullName evidence="8">Heme ABC transporter ATP-binding protein</fullName>
    </submittedName>
</protein>
<reference evidence="8 9" key="1">
    <citation type="journal article" date="2014" name="Int. J. Syst. Evol. Microbiol.">
        <title>Sneathiella chungangensis sp. nov., isolated from a marine sand, and emended description of the genus Sneathiella.</title>
        <authorList>
            <person name="Siamphan C."/>
            <person name="Kim H."/>
            <person name="Lee J.S."/>
            <person name="Kim W."/>
        </authorList>
    </citation>
    <scope>NUCLEOTIDE SEQUENCE [LARGE SCALE GENOMIC DNA]</scope>
    <source>
        <strain evidence="8 9">KCTC 32476</strain>
    </source>
</reference>
<name>A0A845MHR4_9PROT</name>
<comment type="caution">
    <text evidence="8">The sequence shown here is derived from an EMBL/GenBank/DDBJ whole genome shotgun (WGS) entry which is preliminary data.</text>
</comment>
<organism evidence="8 9">
    <name type="scientific">Sneathiella chungangensis</name>
    <dbReference type="NCBI Taxonomy" id="1418234"/>
    <lineage>
        <taxon>Bacteria</taxon>
        <taxon>Pseudomonadati</taxon>
        <taxon>Pseudomonadota</taxon>
        <taxon>Alphaproteobacteria</taxon>
        <taxon>Sneathiellales</taxon>
        <taxon>Sneathiellaceae</taxon>
        <taxon>Sneathiella</taxon>
    </lineage>
</organism>
<keyword evidence="4 8" id="KW-0067">ATP-binding</keyword>
<evidence type="ECO:0000256" key="5">
    <source>
        <dbReference type="ARBA" id="ARBA00022967"/>
    </source>
</evidence>
<evidence type="ECO:0000256" key="6">
    <source>
        <dbReference type="ARBA" id="ARBA00037066"/>
    </source>
</evidence>
<dbReference type="OrthoDB" id="9805601at2"/>
<evidence type="ECO:0000313" key="8">
    <source>
        <dbReference type="EMBL" id="MZR22856.1"/>
    </source>
</evidence>
<dbReference type="GO" id="GO:0005524">
    <property type="term" value="F:ATP binding"/>
    <property type="evidence" value="ECO:0007669"/>
    <property type="project" value="UniProtKB-KW"/>
</dbReference>